<evidence type="ECO:0000259" key="1">
    <source>
        <dbReference type="Pfam" id="PF07944"/>
    </source>
</evidence>
<accession>A0A7H8QUG1</accession>
<sequence>MKYVGAGSVATSLVWGSLSYAVLAQNGSLVPFVFQPLPLGSSSPQGWIKDQLQLMSDGLAGHEMDFYAQVSDSVWLGGGTSYSALNEGFGYWYNGLVPLAYGLGDQRLQEQVLNATNYILTHQGADGWLGPEPEGDSRNIWGRMPVCLALIQLAEALNGTDVQTQTSVLDGLHRYVNLMHDMLANNYTGYITGGDTQWGLARAHDMMISLQWLVEHDPRNDTEILFESMQYLLEKAFDWSQWYTNDDYIFGDLDYADQTYVQGNYPFEHGVNVGQGLKASAVIRRFTGNDSLIDSSYTAVNWTFTYHGTPSGSVIGDERESGLSPTRGTELCTVVETMYSLSYLYQAVGDGYYADRCERAAFNALPIMLSPDWWAHQYIDQTNQPVVDNLDVTHFYNTNSMSQTYSIAPDFPCCAVNHPQGYPKFVSNQWVGVGSNGVAHALLGPGSVNITTSSGTEVNIVSDTLYPFSYNLKYTVQSSGDFDFYTRVPTWADQSTVITVNNGSATAVQPGTTSGLQHIPLTAGDNTITYSISTDIRIEARQNDTIAIYHGNLLYTLPVSGDMVKTPISIPDAPFPPAEALQYTYTPTSAWNLAIDPTTLSFNMTSVDSLPNPIWDAWQPPVEITATACPINWSTEQNWTDDPPSVDQRTCAGDSYQVRLVPYASSRLHMAELPTVNLA</sequence>
<dbReference type="SUPFAM" id="SSF48208">
    <property type="entry name" value="Six-hairpin glycosidases"/>
    <property type="match status" value="1"/>
</dbReference>
<dbReference type="OrthoDB" id="5358475at2759"/>
<organism evidence="2 3">
    <name type="scientific">Talaromyces rugulosus</name>
    <name type="common">Penicillium rugulosum</name>
    <dbReference type="NCBI Taxonomy" id="121627"/>
    <lineage>
        <taxon>Eukaryota</taxon>
        <taxon>Fungi</taxon>
        <taxon>Dikarya</taxon>
        <taxon>Ascomycota</taxon>
        <taxon>Pezizomycotina</taxon>
        <taxon>Eurotiomycetes</taxon>
        <taxon>Eurotiomycetidae</taxon>
        <taxon>Eurotiales</taxon>
        <taxon>Trichocomaceae</taxon>
        <taxon>Talaromyces</taxon>
        <taxon>Talaromyces sect. Islandici</taxon>
    </lineage>
</organism>
<dbReference type="KEGG" id="trg:TRUGW13939_04762"/>
<protein>
    <recommendedName>
        <fullName evidence="1">Non-reducing end beta-L-arabinofuranosidase-like GH127 catalytic domain-containing protein</fullName>
    </recommendedName>
</protein>
<dbReference type="Proteomes" id="UP000509510">
    <property type="component" value="Chromosome II"/>
</dbReference>
<dbReference type="GeneID" id="55992262"/>
<dbReference type="PANTHER" id="PTHR31151">
    <property type="entry name" value="PROLINE-TRNA LIGASE (DUF1680)"/>
    <property type="match status" value="1"/>
</dbReference>
<feature type="domain" description="Non-reducing end beta-L-arabinofuranosidase-like GH127 catalytic" evidence="1">
    <location>
        <begin position="239"/>
        <end position="425"/>
    </location>
</feature>
<dbReference type="GO" id="GO:0005975">
    <property type="term" value="P:carbohydrate metabolic process"/>
    <property type="evidence" value="ECO:0007669"/>
    <property type="project" value="InterPro"/>
</dbReference>
<dbReference type="InterPro" id="IPR012878">
    <property type="entry name" value="Beta-AFase-like_GH127_cat"/>
</dbReference>
<name>A0A7H8QUG1_TALRU</name>
<dbReference type="EMBL" id="CP055899">
    <property type="protein sequence ID" value="QKX57644.1"/>
    <property type="molecule type" value="Genomic_DNA"/>
</dbReference>
<evidence type="ECO:0000313" key="2">
    <source>
        <dbReference type="EMBL" id="QKX57644.1"/>
    </source>
</evidence>
<reference evidence="3" key="1">
    <citation type="submission" date="2020-06" db="EMBL/GenBank/DDBJ databases">
        <title>A chromosome-scale genome assembly of Talaromyces rugulosus W13939.</title>
        <authorList>
            <person name="Wang B."/>
            <person name="Guo L."/>
            <person name="Ye K."/>
            <person name="Wang L."/>
        </authorList>
    </citation>
    <scope>NUCLEOTIDE SEQUENCE [LARGE SCALE GENOMIC DNA]</scope>
    <source>
        <strain evidence="3">W13939</strain>
    </source>
</reference>
<dbReference type="Pfam" id="PF07944">
    <property type="entry name" value="Beta-AFase-like_GH127_cat"/>
    <property type="match status" value="1"/>
</dbReference>
<dbReference type="AlphaFoldDB" id="A0A7H8QUG1"/>
<proteinExistence type="predicted"/>
<evidence type="ECO:0000313" key="3">
    <source>
        <dbReference type="Proteomes" id="UP000509510"/>
    </source>
</evidence>
<dbReference type="RefSeq" id="XP_035343822.1">
    <property type="nucleotide sequence ID" value="XM_035487929.1"/>
</dbReference>
<keyword evidence="3" id="KW-1185">Reference proteome</keyword>
<dbReference type="InterPro" id="IPR008928">
    <property type="entry name" value="6-hairpin_glycosidase_sf"/>
</dbReference>
<dbReference type="PANTHER" id="PTHR31151:SF0">
    <property type="entry name" value="PROLINE-TRNA LIGASE (DUF1680)"/>
    <property type="match status" value="1"/>
</dbReference>
<gene>
    <name evidence="2" type="ORF">TRUGW13939_04762</name>
</gene>